<organism evidence="3">
    <name type="scientific">Theileria annulata</name>
    <dbReference type="NCBI Taxonomy" id="5874"/>
    <lineage>
        <taxon>Eukaryota</taxon>
        <taxon>Sar</taxon>
        <taxon>Alveolata</taxon>
        <taxon>Apicomplexa</taxon>
        <taxon>Aconoidasida</taxon>
        <taxon>Piroplasmida</taxon>
        <taxon>Theileriidae</taxon>
        <taxon>Theileria</taxon>
    </lineage>
</organism>
<gene>
    <name evidence="3" type="ORF">TAT_000270900</name>
    <name evidence="2" type="ORF">TAV_000274800</name>
</gene>
<reference evidence="3" key="1">
    <citation type="submission" date="2018-07" db="EMBL/GenBank/DDBJ databases">
        <authorList>
            <person name="Quirk P.G."/>
            <person name="Krulwich T.A."/>
        </authorList>
    </citation>
    <scope>NUCLEOTIDE SEQUENCE</scope>
    <source>
        <strain evidence="3">Anand</strain>
    </source>
</reference>
<evidence type="ECO:0000313" key="3">
    <source>
        <dbReference type="EMBL" id="SVP93716.1"/>
    </source>
</evidence>
<dbReference type="AlphaFoldDB" id="A0A3B0NEY0"/>
<dbReference type="GO" id="GO:0005840">
    <property type="term" value="C:ribosome"/>
    <property type="evidence" value="ECO:0007669"/>
    <property type="project" value="UniProtKB-KW"/>
</dbReference>
<evidence type="ECO:0000313" key="2">
    <source>
        <dbReference type="EMBL" id="SVP92949.1"/>
    </source>
</evidence>
<dbReference type="EMBL" id="UIVS01000003">
    <property type="protein sequence ID" value="SVP92949.1"/>
    <property type="molecule type" value="Genomic_DNA"/>
</dbReference>
<dbReference type="InterPro" id="IPR029004">
    <property type="entry name" value="Ribosomal_eL28/Mak16"/>
</dbReference>
<name>A0A3B0NEY0_THEAN</name>
<keyword evidence="3" id="KW-0689">Ribosomal protein</keyword>
<dbReference type="EMBL" id="UIVT01000003">
    <property type="protein sequence ID" value="SVP93716.1"/>
    <property type="molecule type" value="Genomic_DNA"/>
</dbReference>
<sequence>MKSKSLRTLGPQSGTVPDCLLWELVRNNHAFLKKSRTTTFSLESHNLLSKHSPRFTGYTNKTSYDVVLNSTGSLITLKRSNVRNSRRPSSKTSVKSLKKSLELVDSLKSTVKKDRPDLADLVALKFTMLTKSKTEEKPES</sequence>
<dbReference type="VEuPathDB" id="PiroplasmaDB:TA17945"/>
<dbReference type="Gene3D" id="3.30.390.110">
    <property type="match status" value="1"/>
</dbReference>
<feature type="domain" description="Ribosomal eL28/Mak16" evidence="1">
    <location>
        <begin position="20"/>
        <end position="132"/>
    </location>
</feature>
<dbReference type="Pfam" id="PF01778">
    <property type="entry name" value="Ribosomal_L28e"/>
    <property type="match status" value="1"/>
</dbReference>
<evidence type="ECO:0000259" key="1">
    <source>
        <dbReference type="Pfam" id="PF01778"/>
    </source>
</evidence>
<protein>
    <submittedName>
        <fullName evidence="3">60S ribosomal protein l28, putative</fullName>
    </submittedName>
</protein>
<keyword evidence="3" id="KW-0687">Ribonucleoprotein</keyword>
<accession>A0A3B0NEY0</accession>
<proteinExistence type="predicted"/>